<dbReference type="PANTHER" id="PTHR36303">
    <property type="entry name" value="2',3'-CYCLIC-NUCLEOTIDE 2'-PHOSPHODIESTERASE"/>
    <property type="match status" value="1"/>
</dbReference>
<dbReference type="GO" id="GO:0046872">
    <property type="term" value="F:metal ion binding"/>
    <property type="evidence" value="ECO:0007669"/>
    <property type="project" value="UniProtKB-KW"/>
</dbReference>
<evidence type="ECO:0000256" key="4">
    <source>
        <dbReference type="ARBA" id="ARBA00023004"/>
    </source>
</evidence>
<dbReference type="Proteomes" id="UP000265725">
    <property type="component" value="Chromosome"/>
</dbReference>
<evidence type="ECO:0000256" key="3">
    <source>
        <dbReference type="ARBA" id="ARBA00022801"/>
    </source>
</evidence>
<name>A0A385YTQ8_9BACL</name>
<feature type="binding site" evidence="7">
    <location>
        <position position="67"/>
    </location>
    <ligand>
        <name>Fe cation</name>
        <dbReference type="ChEBI" id="CHEBI:24875"/>
        <label>2</label>
    </ligand>
</feature>
<evidence type="ECO:0000256" key="6">
    <source>
        <dbReference type="PIRSR" id="PIRSR004789-50"/>
    </source>
</evidence>
<feature type="binding site" evidence="7">
    <location>
        <position position="150"/>
    </location>
    <ligand>
        <name>Fe cation</name>
        <dbReference type="ChEBI" id="CHEBI:24875"/>
        <label>2</label>
    </ligand>
</feature>
<comment type="similarity">
    <text evidence="5">Belongs to the YmdB-like family.</text>
</comment>
<dbReference type="PIRSF" id="PIRSF004789">
    <property type="entry name" value="DR1281"/>
    <property type="match status" value="1"/>
</dbReference>
<dbReference type="CDD" id="cd07382">
    <property type="entry name" value="MPP_DR1281"/>
    <property type="match status" value="1"/>
</dbReference>
<keyword evidence="3" id="KW-0378">Hydrolase</keyword>
<dbReference type="PANTHER" id="PTHR36303:SF1">
    <property type="entry name" value="2',3'-CYCLIC-NUCLEOTIDE 2'-PHOSPHODIESTERASE"/>
    <property type="match status" value="1"/>
</dbReference>
<feature type="binding site" evidence="7">
    <location>
        <position position="177"/>
    </location>
    <ligand>
        <name>Fe cation</name>
        <dbReference type="ChEBI" id="CHEBI:24875"/>
        <label>1</label>
    </ligand>
</feature>
<dbReference type="NCBIfam" id="TIGR00282">
    <property type="entry name" value="TIGR00282 family metallophosphoesterase"/>
    <property type="match status" value="1"/>
</dbReference>
<feature type="binding site" evidence="7">
    <location>
        <position position="175"/>
    </location>
    <ligand>
        <name>Fe cation</name>
        <dbReference type="ChEBI" id="CHEBI:24875"/>
        <label>2</label>
    </ligand>
</feature>
<dbReference type="InterPro" id="IPR005235">
    <property type="entry name" value="YmdB-like"/>
</dbReference>
<dbReference type="AlphaFoldDB" id="A0A385YTQ8"/>
<comment type="cofactor">
    <cofactor evidence="1">
        <name>Fe(3+)</name>
        <dbReference type="ChEBI" id="CHEBI:29034"/>
    </cofactor>
</comment>
<evidence type="ECO:0000313" key="9">
    <source>
        <dbReference type="Proteomes" id="UP000265725"/>
    </source>
</evidence>
<dbReference type="EMBL" id="CP032418">
    <property type="protein sequence ID" value="AYC29307.1"/>
    <property type="molecule type" value="Genomic_DNA"/>
</dbReference>
<dbReference type="GO" id="GO:0004113">
    <property type="term" value="F:2',3'-cyclic-nucleotide 3'-phosphodiesterase activity"/>
    <property type="evidence" value="ECO:0007669"/>
    <property type="project" value="TreeGrafter"/>
</dbReference>
<reference evidence="9" key="1">
    <citation type="submission" date="2018-09" db="EMBL/GenBank/DDBJ databases">
        <authorList>
            <person name="Zhu H."/>
        </authorList>
    </citation>
    <scope>NUCLEOTIDE SEQUENCE [LARGE SCALE GENOMIC DNA]</scope>
    <source>
        <strain evidence="9">K2R23-3</strain>
    </source>
</reference>
<feature type="active site" description="Proton donor" evidence="6">
    <location>
        <position position="68"/>
    </location>
</feature>
<proteinExistence type="inferred from homology"/>
<evidence type="ECO:0000256" key="7">
    <source>
        <dbReference type="PIRSR" id="PIRSR004789-51"/>
    </source>
</evidence>
<feature type="binding site" evidence="7">
    <location>
        <position position="40"/>
    </location>
    <ligand>
        <name>Fe cation</name>
        <dbReference type="ChEBI" id="CHEBI:24875"/>
        <label>1</label>
    </ligand>
</feature>
<dbReference type="InterPro" id="IPR029052">
    <property type="entry name" value="Metallo-depent_PP-like"/>
</dbReference>
<feature type="binding site" evidence="7">
    <location>
        <position position="8"/>
    </location>
    <ligand>
        <name>Fe cation</name>
        <dbReference type="ChEBI" id="CHEBI:24875"/>
        <label>1</label>
    </ligand>
</feature>
<keyword evidence="9" id="KW-1185">Reference proteome</keyword>
<sequence length="265" mass="29538">MRVLFIGDIVGSMGREMVEEYLPRLKKKYQIDVVIVNGENAAAGRGITKKIYQDLLYMGVDVVTMGNHTWDQKEIFDFIDDVDYLIRPANFSKDAPGRGMTSISKSGTTLSVINLHGRTFLPPHDDPFEKVAELMEEAKKISPLVFVDFHAEATSEKMAIGWFLDGKASAVVGTHTHIQTADNRILPQGTAYITDVGMTGPYDAILGMKKEDVLYRFQTNLPARFEVPKAGRKMLSGVVIDIDDVTGKSNSIERVYINEDSPFQN</sequence>
<feature type="binding site" evidence="7">
    <location>
        <position position="39"/>
    </location>
    <ligand>
        <name>Fe cation</name>
        <dbReference type="ChEBI" id="CHEBI:24875"/>
        <label>1</label>
    </ligand>
</feature>
<dbReference type="FunFam" id="3.60.21.10:FF:000016">
    <property type="entry name" value="Putative metallophosphoesterase"/>
    <property type="match status" value="1"/>
</dbReference>
<evidence type="ECO:0000256" key="5">
    <source>
        <dbReference type="ARBA" id="ARBA00061401"/>
    </source>
</evidence>
<evidence type="ECO:0000256" key="1">
    <source>
        <dbReference type="ARBA" id="ARBA00001965"/>
    </source>
</evidence>
<protein>
    <submittedName>
        <fullName evidence="8">TIGR00282 family metallophosphoesterase</fullName>
    </submittedName>
</protein>
<keyword evidence="2 7" id="KW-0479">Metal-binding</keyword>
<dbReference type="SUPFAM" id="SSF56300">
    <property type="entry name" value="Metallo-dependent phosphatases"/>
    <property type="match status" value="1"/>
</dbReference>
<dbReference type="RefSeq" id="WP_119883047.1">
    <property type="nucleotide sequence ID" value="NZ_CP032418.1"/>
</dbReference>
<dbReference type="Gene3D" id="3.60.21.10">
    <property type="match status" value="1"/>
</dbReference>
<organism evidence="8 9">
    <name type="scientific">Paenisporosarcina cavernae</name>
    <dbReference type="NCBI Taxonomy" id="2320858"/>
    <lineage>
        <taxon>Bacteria</taxon>
        <taxon>Bacillati</taxon>
        <taxon>Bacillota</taxon>
        <taxon>Bacilli</taxon>
        <taxon>Bacillales</taxon>
        <taxon>Caryophanaceae</taxon>
        <taxon>Paenisporosarcina</taxon>
    </lineage>
</organism>
<evidence type="ECO:0000313" key="8">
    <source>
        <dbReference type="EMBL" id="AYC29307.1"/>
    </source>
</evidence>
<gene>
    <name evidence="8" type="ORF">D3873_05210</name>
</gene>
<dbReference type="KEGG" id="paek:D3873_05210"/>
<feature type="binding site" evidence="7">
    <location>
        <position position="39"/>
    </location>
    <ligand>
        <name>Fe cation</name>
        <dbReference type="ChEBI" id="CHEBI:24875"/>
        <label>2</label>
    </ligand>
</feature>
<dbReference type="OrthoDB" id="9801109at2"/>
<accession>A0A385YTQ8</accession>
<dbReference type="Pfam" id="PF13277">
    <property type="entry name" value="YmdB"/>
    <property type="match status" value="1"/>
</dbReference>
<keyword evidence="4" id="KW-0408">Iron</keyword>
<evidence type="ECO:0000256" key="2">
    <source>
        <dbReference type="ARBA" id="ARBA00022723"/>
    </source>
</evidence>